<evidence type="ECO:0000313" key="2">
    <source>
        <dbReference type="Proteomes" id="UP000789901"/>
    </source>
</evidence>
<gene>
    <name evidence="1" type="ORF">GMARGA_LOCUS15271</name>
</gene>
<dbReference type="Proteomes" id="UP000789901">
    <property type="component" value="Unassembled WGS sequence"/>
</dbReference>
<protein>
    <submittedName>
        <fullName evidence="1">9643_t:CDS:1</fullName>
    </submittedName>
</protein>
<proteinExistence type="predicted"/>
<dbReference type="SUPFAM" id="SSF53098">
    <property type="entry name" value="Ribonuclease H-like"/>
    <property type="match status" value="1"/>
</dbReference>
<comment type="caution">
    <text evidence="1">The sequence shown here is derived from an EMBL/GenBank/DDBJ whole genome shotgun (WGS) entry which is preliminary data.</text>
</comment>
<keyword evidence="2" id="KW-1185">Reference proteome</keyword>
<name>A0ABN7V7T2_GIGMA</name>
<reference evidence="1 2" key="1">
    <citation type="submission" date="2021-06" db="EMBL/GenBank/DDBJ databases">
        <authorList>
            <person name="Kallberg Y."/>
            <person name="Tangrot J."/>
            <person name="Rosling A."/>
        </authorList>
    </citation>
    <scope>NUCLEOTIDE SEQUENCE [LARGE SCALE GENOMIC DNA]</scope>
    <source>
        <strain evidence="1 2">120-4 pot B 10/14</strain>
    </source>
</reference>
<organism evidence="1 2">
    <name type="scientific">Gigaspora margarita</name>
    <dbReference type="NCBI Taxonomy" id="4874"/>
    <lineage>
        <taxon>Eukaryota</taxon>
        <taxon>Fungi</taxon>
        <taxon>Fungi incertae sedis</taxon>
        <taxon>Mucoromycota</taxon>
        <taxon>Glomeromycotina</taxon>
        <taxon>Glomeromycetes</taxon>
        <taxon>Diversisporales</taxon>
        <taxon>Gigasporaceae</taxon>
        <taxon>Gigaspora</taxon>
    </lineage>
</organism>
<evidence type="ECO:0000313" key="1">
    <source>
        <dbReference type="EMBL" id="CAG8739902.1"/>
    </source>
</evidence>
<dbReference type="EMBL" id="CAJVQB010010444">
    <property type="protein sequence ID" value="CAG8739902.1"/>
    <property type="molecule type" value="Genomic_DNA"/>
</dbReference>
<dbReference type="InterPro" id="IPR012337">
    <property type="entry name" value="RNaseH-like_sf"/>
</dbReference>
<sequence>MNNQACNKVSSMTKIAWNKLQEYYNKTSESYYYISTILDPYCSLHSSISSFVSNNLQNEDNNEDLLFLVSKHFCNHDGHDELNAYLDSFSEPSIPTTSASVEWLFSESGNVVTSE</sequence>
<accession>A0ABN7V7T2</accession>